<feature type="compositionally biased region" description="Low complexity" evidence="1">
    <location>
        <begin position="70"/>
        <end position="83"/>
    </location>
</feature>
<dbReference type="EMBL" id="HG739111">
    <property type="protein sequence ID" value="CDP07791.1"/>
    <property type="molecule type" value="Genomic_DNA"/>
</dbReference>
<dbReference type="InParanoid" id="A0A068UH73"/>
<evidence type="ECO:0000313" key="3">
    <source>
        <dbReference type="Proteomes" id="UP000295252"/>
    </source>
</evidence>
<feature type="region of interest" description="Disordered" evidence="1">
    <location>
        <begin position="1"/>
        <end position="43"/>
    </location>
</feature>
<name>A0A068UH73_COFCA</name>
<evidence type="ECO:0000256" key="1">
    <source>
        <dbReference type="SAM" id="MobiDB-lite"/>
    </source>
</evidence>
<feature type="compositionally biased region" description="Basic and acidic residues" evidence="1">
    <location>
        <begin position="14"/>
        <end position="31"/>
    </location>
</feature>
<reference evidence="3" key="1">
    <citation type="journal article" date="2014" name="Science">
        <title>The coffee genome provides insight into the convergent evolution of caffeine biosynthesis.</title>
        <authorList>
            <person name="Denoeud F."/>
            <person name="Carretero-Paulet L."/>
            <person name="Dereeper A."/>
            <person name="Droc G."/>
            <person name="Guyot R."/>
            <person name="Pietrella M."/>
            <person name="Zheng C."/>
            <person name="Alberti A."/>
            <person name="Anthony F."/>
            <person name="Aprea G."/>
            <person name="Aury J.M."/>
            <person name="Bento P."/>
            <person name="Bernard M."/>
            <person name="Bocs S."/>
            <person name="Campa C."/>
            <person name="Cenci A."/>
            <person name="Combes M.C."/>
            <person name="Crouzillat D."/>
            <person name="Da Silva C."/>
            <person name="Daddiego L."/>
            <person name="De Bellis F."/>
            <person name="Dussert S."/>
            <person name="Garsmeur O."/>
            <person name="Gayraud T."/>
            <person name="Guignon V."/>
            <person name="Jahn K."/>
            <person name="Jamilloux V."/>
            <person name="Joet T."/>
            <person name="Labadie K."/>
            <person name="Lan T."/>
            <person name="Leclercq J."/>
            <person name="Lepelley M."/>
            <person name="Leroy T."/>
            <person name="Li L.T."/>
            <person name="Librado P."/>
            <person name="Lopez L."/>
            <person name="Munoz A."/>
            <person name="Noel B."/>
            <person name="Pallavicini A."/>
            <person name="Perrotta G."/>
            <person name="Poncet V."/>
            <person name="Pot D."/>
            <person name="Priyono X."/>
            <person name="Rigoreau M."/>
            <person name="Rouard M."/>
            <person name="Rozas J."/>
            <person name="Tranchant-Dubreuil C."/>
            <person name="VanBuren R."/>
            <person name="Zhang Q."/>
            <person name="Andrade A.C."/>
            <person name="Argout X."/>
            <person name="Bertrand B."/>
            <person name="de Kochko A."/>
            <person name="Graziosi G."/>
            <person name="Henry R.J."/>
            <person name="Jayarama X."/>
            <person name="Ming R."/>
            <person name="Nagai C."/>
            <person name="Rounsley S."/>
            <person name="Sankoff D."/>
            <person name="Giuliano G."/>
            <person name="Albert V.A."/>
            <person name="Wincker P."/>
            <person name="Lashermes P."/>
        </authorList>
    </citation>
    <scope>NUCLEOTIDE SEQUENCE [LARGE SCALE GENOMIC DNA]</scope>
    <source>
        <strain evidence="3">cv. DH200-94</strain>
    </source>
</reference>
<keyword evidence="3" id="KW-1185">Reference proteome</keyword>
<protein>
    <submittedName>
        <fullName evidence="2">Uncharacterized protein</fullName>
    </submittedName>
</protein>
<evidence type="ECO:0000313" key="2">
    <source>
        <dbReference type="EMBL" id="CDP07791.1"/>
    </source>
</evidence>
<proteinExistence type="predicted"/>
<dbReference type="AlphaFoldDB" id="A0A068UH73"/>
<accession>A0A068UH73</accession>
<organism evidence="2 3">
    <name type="scientific">Coffea canephora</name>
    <name type="common">Robusta coffee</name>
    <dbReference type="NCBI Taxonomy" id="49390"/>
    <lineage>
        <taxon>Eukaryota</taxon>
        <taxon>Viridiplantae</taxon>
        <taxon>Streptophyta</taxon>
        <taxon>Embryophyta</taxon>
        <taxon>Tracheophyta</taxon>
        <taxon>Spermatophyta</taxon>
        <taxon>Magnoliopsida</taxon>
        <taxon>eudicotyledons</taxon>
        <taxon>Gunneridae</taxon>
        <taxon>Pentapetalae</taxon>
        <taxon>asterids</taxon>
        <taxon>lamiids</taxon>
        <taxon>Gentianales</taxon>
        <taxon>Rubiaceae</taxon>
        <taxon>Ixoroideae</taxon>
        <taxon>Gardenieae complex</taxon>
        <taxon>Bertiereae - Coffeeae clade</taxon>
        <taxon>Coffeeae</taxon>
        <taxon>Coffea</taxon>
    </lineage>
</organism>
<gene>
    <name evidence="2" type="ORF">GSCOC_T00025174001</name>
</gene>
<dbReference type="Proteomes" id="UP000295252">
    <property type="component" value="Chromosome IV"/>
</dbReference>
<feature type="region of interest" description="Disordered" evidence="1">
    <location>
        <begin position="68"/>
        <end position="90"/>
    </location>
</feature>
<dbReference type="Gramene" id="CDP07791">
    <property type="protein sequence ID" value="CDP07791"/>
    <property type="gene ID" value="GSCOC_T00025174001"/>
</dbReference>
<sequence>MLFGTPRPVSRTALEIENRSDADLFPKKSDESEVTTETPISASQKGTSLLSSLFLLAKLEASGVGGWAHSESSSSPFSSEVNSGAVTVNI</sequence>